<accession>A0A2H1L3I0</accession>
<dbReference type="SUPFAM" id="SSF53474">
    <property type="entry name" value="alpha/beta-Hydrolases"/>
    <property type="match status" value="1"/>
</dbReference>
<evidence type="ECO:0000313" key="2">
    <source>
        <dbReference type="Proteomes" id="UP000234462"/>
    </source>
</evidence>
<dbReference type="Gene3D" id="3.40.50.1820">
    <property type="entry name" value="alpha/beta hydrolase"/>
    <property type="match status" value="1"/>
</dbReference>
<name>A0A2H1L3I0_9MICO</name>
<sequence>MTTTATTATTAATSTSVATTPISIPAGANPRGTVIVLAGRGEAAPVYTRFGTRIASDAYTVRIVTGAATAPAEASDAVRGLLADDELPSPKFLVGSDAGGALALQIAAARHEDRGPAGVVVAGLPEPGAAGARAGSGRGDGTTDVAADAEVRSACPVHQSVLAAPGSIAPGALTDPLPADLELPAPQSIGVPVLAFFGEADSVIDRDASERWLSEVPHAEIRRTAAGLHDALNDRTHRSVAARIVLFLEDAKNGGEPLLR</sequence>
<dbReference type="RefSeq" id="WP_101588336.1">
    <property type="nucleotide sequence ID" value="NZ_FXZM01000004.1"/>
</dbReference>
<dbReference type="GO" id="GO:0016787">
    <property type="term" value="F:hydrolase activity"/>
    <property type="evidence" value="ECO:0007669"/>
    <property type="project" value="UniProtKB-KW"/>
</dbReference>
<dbReference type="OrthoDB" id="9806902at2"/>
<dbReference type="Proteomes" id="UP000234462">
    <property type="component" value="Unassembled WGS sequence"/>
</dbReference>
<organism evidence="1 2">
    <name type="scientific">Brevibacterium jeotgali</name>
    <dbReference type="NCBI Taxonomy" id="1262550"/>
    <lineage>
        <taxon>Bacteria</taxon>
        <taxon>Bacillati</taxon>
        <taxon>Actinomycetota</taxon>
        <taxon>Actinomycetes</taxon>
        <taxon>Micrococcales</taxon>
        <taxon>Brevibacteriaceae</taxon>
        <taxon>Brevibacterium</taxon>
    </lineage>
</organism>
<protein>
    <submittedName>
        <fullName evidence="1">Lysophospholipase, alpha-beta hydrolase superfamily</fullName>
    </submittedName>
</protein>
<reference evidence="2" key="1">
    <citation type="submission" date="2017-03" db="EMBL/GenBank/DDBJ databases">
        <authorList>
            <person name="Monnet C."/>
        </authorList>
    </citation>
    <scope>NUCLEOTIDE SEQUENCE [LARGE SCALE GENOMIC DNA]</scope>
    <source>
        <strain evidence="2">SJ5-8</strain>
    </source>
</reference>
<evidence type="ECO:0000313" key="1">
    <source>
        <dbReference type="EMBL" id="SMY11446.1"/>
    </source>
</evidence>
<dbReference type="EMBL" id="FXZM01000004">
    <property type="protein sequence ID" value="SMY11446.1"/>
    <property type="molecule type" value="Genomic_DNA"/>
</dbReference>
<keyword evidence="2" id="KW-1185">Reference proteome</keyword>
<dbReference type="InterPro" id="IPR029058">
    <property type="entry name" value="AB_hydrolase_fold"/>
</dbReference>
<dbReference type="AlphaFoldDB" id="A0A2H1L3I0"/>
<gene>
    <name evidence="1" type="ORF">BJEO58_01031</name>
</gene>
<proteinExistence type="predicted"/>
<keyword evidence="1" id="KW-0378">Hydrolase</keyword>